<gene>
    <name evidence="1" type="ORF">QQF64_001478</name>
</gene>
<accession>A0ABR3P064</accession>
<evidence type="ECO:0000313" key="1">
    <source>
        <dbReference type="EMBL" id="KAL1282675.1"/>
    </source>
</evidence>
<evidence type="ECO:0000313" key="2">
    <source>
        <dbReference type="Proteomes" id="UP001558613"/>
    </source>
</evidence>
<dbReference type="Proteomes" id="UP001558613">
    <property type="component" value="Unassembled WGS sequence"/>
</dbReference>
<proteinExistence type="predicted"/>
<dbReference type="EMBL" id="JAYMGO010000001">
    <property type="protein sequence ID" value="KAL1282675.1"/>
    <property type="molecule type" value="Genomic_DNA"/>
</dbReference>
<comment type="caution">
    <text evidence="1">The sequence shown here is derived from an EMBL/GenBank/DDBJ whole genome shotgun (WGS) entry which is preliminary data.</text>
</comment>
<organism evidence="1 2">
    <name type="scientific">Cirrhinus molitorella</name>
    <name type="common">mud carp</name>
    <dbReference type="NCBI Taxonomy" id="172907"/>
    <lineage>
        <taxon>Eukaryota</taxon>
        <taxon>Metazoa</taxon>
        <taxon>Chordata</taxon>
        <taxon>Craniata</taxon>
        <taxon>Vertebrata</taxon>
        <taxon>Euteleostomi</taxon>
        <taxon>Actinopterygii</taxon>
        <taxon>Neopterygii</taxon>
        <taxon>Teleostei</taxon>
        <taxon>Ostariophysi</taxon>
        <taxon>Cypriniformes</taxon>
        <taxon>Cyprinidae</taxon>
        <taxon>Labeoninae</taxon>
        <taxon>Labeonini</taxon>
        <taxon>Cirrhinus</taxon>
    </lineage>
</organism>
<reference evidence="1 2" key="1">
    <citation type="submission" date="2023-09" db="EMBL/GenBank/DDBJ databases">
        <authorList>
            <person name="Wang M."/>
        </authorList>
    </citation>
    <scope>NUCLEOTIDE SEQUENCE [LARGE SCALE GENOMIC DNA]</scope>
    <source>
        <strain evidence="1">GT-2023</strain>
        <tissue evidence="1">Liver</tissue>
    </source>
</reference>
<sequence>MSRLGTQKSGPRLVKGCSRSVSLILEQRTETWSFWFEGIVFSSAKFADEGESFQKAVRHESKATGKVADSELNSPACGMNENRLVNAVKRSADFQLFSQTSTSAEVIDSSFSGGQSPLTKGKVKGIIHRQGNTREVMTGKAKCGMWGWIFALVFLWNTHMLRAQGPAMALDVAQTPTLRRESDEEERCERDGMREEMWAETSREGADVKEEWSVKRRKQCRKKKEEGMGWDGSFGWVDLYGGEHRHLFTMLFLHIHHERQF</sequence>
<keyword evidence="2" id="KW-1185">Reference proteome</keyword>
<protein>
    <submittedName>
        <fullName evidence="1">Uncharacterized protein</fullName>
    </submittedName>
</protein>
<name>A0ABR3P064_9TELE</name>